<dbReference type="RefSeq" id="WP_147574638.1">
    <property type="nucleotide sequence ID" value="NZ_JAOQJE010000032.1"/>
</dbReference>
<dbReference type="InterPro" id="IPR011576">
    <property type="entry name" value="Pyridox_Oxase_N"/>
</dbReference>
<feature type="domain" description="Pyridoxamine 5'-phosphate oxidase N-terminal" evidence="1">
    <location>
        <begin position="3"/>
        <end position="83"/>
    </location>
</feature>
<comment type="caution">
    <text evidence="2">The sequence shown here is derived from an EMBL/GenBank/DDBJ whole genome shotgun (WGS) entry which is preliminary data.</text>
</comment>
<evidence type="ECO:0000313" key="3">
    <source>
        <dbReference type="Proteomes" id="UP001652397"/>
    </source>
</evidence>
<dbReference type="Gene3D" id="2.30.110.10">
    <property type="entry name" value="Electron Transport, Fmn-binding Protein, Chain A"/>
    <property type="match status" value="1"/>
</dbReference>
<dbReference type="SUPFAM" id="SSF50475">
    <property type="entry name" value="FMN-binding split barrel"/>
    <property type="match status" value="1"/>
</dbReference>
<dbReference type="Pfam" id="PF01243">
    <property type="entry name" value="PNPOx_N"/>
    <property type="match status" value="1"/>
</dbReference>
<sequence>MSKIYEFLKECGHFYVLTINGDFPAGRPFGAVMEYDGKLYISTNNENQVHKQLRENGNVQILAKKERTREWLRITGKSTECVDINMKKKMLEECPVLSKRFLSAEEEKYLLFQVEVLNTEFH</sequence>
<organism evidence="2 3">
    <name type="scientific">Agathobaculum ammoniilyticum</name>
    <dbReference type="NCBI Taxonomy" id="2981778"/>
    <lineage>
        <taxon>Bacteria</taxon>
        <taxon>Bacillati</taxon>
        <taxon>Bacillota</taxon>
        <taxon>Clostridia</taxon>
        <taxon>Eubacteriales</taxon>
        <taxon>Butyricicoccaceae</taxon>
        <taxon>Agathobaculum</taxon>
    </lineage>
</organism>
<accession>A0ABT2U954</accession>
<evidence type="ECO:0000259" key="1">
    <source>
        <dbReference type="Pfam" id="PF01243"/>
    </source>
</evidence>
<protein>
    <submittedName>
        <fullName evidence="2">Pyridoxamine 5'-phosphate oxidase family protein</fullName>
    </submittedName>
</protein>
<dbReference type="InterPro" id="IPR012349">
    <property type="entry name" value="Split_barrel_FMN-bd"/>
</dbReference>
<proteinExistence type="predicted"/>
<name>A0ABT2U954_9FIRM</name>
<dbReference type="EMBL" id="JAOQJE010000032">
    <property type="protein sequence ID" value="MCU6790452.1"/>
    <property type="molecule type" value="Genomic_DNA"/>
</dbReference>
<gene>
    <name evidence="2" type="ORF">OCV66_15380</name>
</gene>
<dbReference type="Proteomes" id="UP001652397">
    <property type="component" value="Unassembled WGS sequence"/>
</dbReference>
<reference evidence="2 3" key="1">
    <citation type="journal article" date="2021" name="ISME Commun">
        <title>Automated analysis of genomic sequences facilitates high-throughput and comprehensive description of bacteria.</title>
        <authorList>
            <person name="Hitch T.C.A."/>
        </authorList>
    </citation>
    <scope>NUCLEOTIDE SEQUENCE [LARGE SCALE GENOMIC DNA]</scope>
    <source>
        <strain evidence="2 3">Sanger_34</strain>
    </source>
</reference>
<keyword evidence="3" id="KW-1185">Reference proteome</keyword>
<evidence type="ECO:0000313" key="2">
    <source>
        <dbReference type="EMBL" id="MCU6790452.1"/>
    </source>
</evidence>